<comment type="caution">
    <text evidence="14">The sequence shown here is derived from an EMBL/GenBank/DDBJ whole genome shotgun (WGS) entry which is preliminary data.</text>
</comment>
<reference evidence="14" key="1">
    <citation type="submission" date="2023-03" db="EMBL/GenBank/DDBJ databases">
        <authorList>
            <person name="Steffen K."/>
            <person name="Cardenas P."/>
        </authorList>
    </citation>
    <scope>NUCLEOTIDE SEQUENCE</scope>
</reference>
<evidence type="ECO:0000256" key="9">
    <source>
        <dbReference type="ARBA" id="ARBA00023136"/>
    </source>
</evidence>
<comment type="subcellular location">
    <subcellularLocation>
        <location evidence="1">Cell membrane</location>
        <topology evidence="1">Multi-pass membrane protein</topology>
    </subcellularLocation>
</comment>
<gene>
    <name evidence="14" type="ORF">GBAR_LOCUS5303</name>
</gene>
<evidence type="ECO:0000256" key="8">
    <source>
        <dbReference type="ARBA" id="ARBA00023065"/>
    </source>
</evidence>
<evidence type="ECO:0000256" key="2">
    <source>
        <dbReference type="ARBA" id="ARBA00022448"/>
    </source>
</evidence>
<dbReference type="GO" id="GO:0005267">
    <property type="term" value="F:potassium channel activity"/>
    <property type="evidence" value="ECO:0007669"/>
    <property type="project" value="UniProtKB-KW"/>
</dbReference>
<keyword evidence="7 12" id="KW-1133">Transmembrane helix</keyword>
<keyword evidence="9 12" id="KW-0472">Membrane</keyword>
<dbReference type="Proteomes" id="UP001174909">
    <property type="component" value="Unassembled WGS sequence"/>
</dbReference>
<sequence length="543" mass="59701">MIRKVRRRRELGALFLVLTLAISIIGSTLSFFFFERVIPDAPGIWDSLWYSVISITTIGYGDFSSTTVGARIGTTVFIVVIGLAAFTTSVGLLVDWVVELRDRERSGMGKSDARDHLIIINFPGESRVRQVISEFLTDPQHEDRDIVIVADGIERLPFVMANVSFVRGSPLEEETYRRAGIERAEQAIILSTGYDDPRSDSFVASVAFVVENMNPDINIVAECLDTKHAALFSKSDQVSLVYALSLVTNLLVQEAQDPGVTLVTQAITSNEVEGTLATTTVEGDVGPNSSYDYIAAKLLGNDVNLVGIVRGRQPRIHRLQSKDMGADPGDVGVTMATAREVRVPDGVTTCVRRIHALFEETLGNDAVEDLDSFRLTVSPSTNPSLAPKLVEAYEGGRLIGAMLGVYLRRVNGGMILYAGVREPFRRQGLYTEMRRSLLSELAAESLTGLAFVLSEVDDGSWLLRKYLDEWGAFIAPLDYVQPAVQGLSRRRLDLVAVPQAAGRAEIIEILPTIVRELFTSVYRITEPEDDPDFRHVVDSIGTS</sequence>
<dbReference type="EMBL" id="CASHTH010000792">
    <property type="protein sequence ID" value="CAI8007618.1"/>
    <property type="molecule type" value="Genomic_DNA"/>
</dbReference>
<dbReference type="InterPro" id="IPR003148">
    <property type="entry name" value="RCK_N"/>
</dbReference>
<evidence type="ECO:0000256" key="7">
    <source>
        <dbReference type="ARBA" id="ARBA00022989"/>
    </source>
</evidence>
<dbReference type="SUPFAM" id="SSF81324">
    <property type="entry name" value="Voltage-gated potassium channels"/>
    <property type="match status" value="1"/>
</dbReference>
<keyword evidence="2" id="KW-0813">Transport</keyword>
<evidence type="ECO:0000256" key="3">
    <source>
        <dbReference type="ARBA" id="ARBA00022538"/>
    </source>
</evidence>
<keyword evidence="5" id="KW-0631">Potassium channel</keyword>
<comment type="catalytic activity">
    <reaction evidence="11">
        <text>K(+)(in) = K(+)(out)</text>
        <dbReference type="Rhea" id="RHEA:29463"/>
        <dbReference type="ChEBI" id="CHEBI:29103"/>
    </reaction>
</comment>
<evidence type="ECO:0000256" key="1">
    <source>
        <dbReference type="ARBA" id="ARBA00004651"/>
    </source>
</evidence>
<keyword evidence="4 12" id="KW-0812">Transmembrane</keyword>
<dbReference type="PANTHER" id="PTHR10027">
    <property type="entry name" value="CALCIUM-ACTIVATED POTASSIUM CHANNEL ALPHA CHAIN"/>
    <property type="match status" value="1"/>
</dbReference>
<evidence type="ECO:0000256" key="12">
    <source>
        <dbReference type="SAM" id="Phobius"/>
    </source>
</evidence>
<feature type="domain" description="RCK N-terminal" evidence="13">
    <location>
        <begin position="114"/>
        <end position="240"/>
    </location>
</feature>
<evidence type="ECO:0000259" key="13">
    <source>
        <dbReference type="PROSITE" id="PS51201"/>
    </source>
</evidence>
<dbReference type="SUPFAM" id="SSF51735">
    <property type="entry name" value="NAD(P)-binding Rossmann-fold domains"/>
    <property type="match status" value="1"/>
</dbReference>
<keyword evidence="6" id="KW-0630">Potassium</keyword>
<evidence type="ECO:0000256" key="10">
    <source>
        <dbReference type="ARBA" id="ARBA00023303"/>
    </source>
</evidence>
<feature type="transmembrane region" description="Helical" evidence="12">
    <location>
        <begin position="72"/>
        <end position="98"/>
    </location>
</feature>
<dbReference type="InterPro" id="IPR036291">
    <property type="entry name" value="NAD(P)-bd_dom_sf"/>
</dbReference>
<evidence type="ECO:0000256" key="6">
    <source>
        <dbReference type="ARBA" id="ARBA00022958"/>
    </source>
</evidence>
<dbReference type="InterPro" id="IPR013099">
    <property type="entry name" value="K_chnl_dom"/>
</dbReference>
<evidence type="ECO:0000256" key="11">
    <source>
        <dbReference type="ARBA" id="ARBA00034430"/>
    </source>
</evidence>
<keyword evidence="10 14" id="KW-0407">Ion channel</keyword>
<dbReference type="InterPro" id="IPR047871">
    <property type="entry name" value="K_chnl_Slo-like"/>
</dbReference>
<dbReference type="GO" id="GO:0005886">
    <property type="term" value="C:plasma membrane"/>
    <property type="evidence" value="ECO:0007669"/>
    <property type="project" value="UniProtKB-SubCell"/>
</dbReference>
<feature type="transmembrane region" description="Helical" evidence="12">
    <location>
        <begin position="12"/>
        <end position="34"/>
    </location>
</feature>
<dbReference type="Gene3D" id="1.10.287.70">
    <property type="match status" value="1"/>
</dbReference>
<name>A0AA35RA16_GEOBA</name>
<accession>A0AA35RA16</accession>
<evidence type="ECO:0000313" key="15">
    <source>
        <dbReference type="Proteomes" id="UP001174909"/>
    </source>
</evidence>
<dbReference type="AlphaFoldDB" id="A0AA35RA16"/>
<keyword evidence="8" id="KW-0406">Ion transport</keyword>
<dbReference type="PANTHER" id="PTHR10027:SF10">
    <property type="entry name" value="SLOWPOKE 2, ISOFORM D"/>
    <property type="match status" value="1"/>
</dbReference>
<keyword evidence="15" id="KW-1185">Reference proteome</keyword>
<dbReference type="Pfam" id="PF22614">
    <property type="entry name" value="Slo-like_RCK"/>
    <property type="match status" value="1"/>
</dbReference>
<evidence type="ECO:0000256" key="4">
    <source>
        <dbReference type="ARBA" id="ARBA00022692"/>
    </source>
</evidence>
<protein>
    <submittedName>
        <fullName evidence="14">Calcium-gated potassium channel TvoK</fullName>
    </submittedName>
</protein>
<dbReference type="PRINTS" id="PR00169">
    <property type="entry name" value="KCHANNEL"/>
</dbReference>
<dbReference type="Gene3D" id="3.40.50.720">
    <property type="entry name" value="NAD(P)-binding Rossmann-like Domain"/>
    <property type="match status" value="1"/>
</dbReference>
<proteinExistence type="predicted"/>
<evidence type="ECO:0000313" key="14">
    <source>
        <dbReference type="EMBL" id="CAI8007618.1"/>
    </source>
</evidence>
<dbReference type="PROSITE" id="PS51201">
    <property type="entry name" value="RCK_N"/>
    <property type="match status" value="1"/>
</dbReference>
<evidence type="ECO:0000256" key="5">
    <source>
        <dbReference type="ARBA" id="ARBA00022826"/>
    </source>
</evidence>
<dbReference type="Pfam" id="PF07885">
    <property type="entry name" value="Ion_trans_2"/>
    <property type="match status" value="1"/>
</dbReference>
<organism evidence="14 15">
    <name type="scientific">Geodia barretti</name>
    <name type="common">Barrett's horny sponge</name>
    <dbReference type="NCBI Taxonomy" id="519541"/>
    <lineage>
        <taxon>Eukaryota</taxon>
        <taxon>Metazoa</taxon>
        <taxon>Porifera</taxon>
        <taxon>Demospongiae</taxon>
        <taxon>Heteroscleromorpha</taxon>
        <taxon>Tetractinellida</taxon>
        <taxon>Astrophorina</taxon>
        <taxon>Geodiidae</taxon>
        <taxon>Geodia</taxon>
    </lineage>
</organism>
<keyword evidence="3" id="KW-0633">Potassium transport</keyword>